<evidence type="ECO:0000313" key="3">
    <source>
        <dbReference type="Proteomes" id="UP000605013"/>
    </source>
</evidence>
<dbReference type="Proteomes" id="UP000605013">
    <property type="component" value="Unassembled WGS sequence"/>
</dbReference>
<gene>
    <name evidence="2" type="ORF">JAO71_07385</name>
</gene>
<feature type="signal peptide" evidence="1">
    <location>
        <begin position="1"/>
        <end position="18"/>
    </location>
</feature>
<reference evidence="2 3" key="1">
    <citation type="submission" date="2020-12" db="EMBL/GenBank/DDBJ databases">
        <title>Olleya sediminilitoris sp. nov., isolated from a tidal flat.</title>
        <authorList>
            <person name="Park S."/>
            <person name="Yoon J.-H."/>
        </authorList>
    </citation>
    <scope>NUCLEOTIDE SEQUENCE [LARGE SCALE GENOMIC DNA]</scope>
    <source>
        <strain evidence="2 3">YSTF-M6</strain>
    </source>
</reference>
<evidence type="ECO:0000256" key="1">
    <source>
        <dbReference type="SAM" id="SignalP"/>
    </source>
</evidence>
<organism evidence="2 3">
    <name type="scientific">Olleya sediminilitoris</name>
    <dbReference type="NCBI Taxonomy" id="2795739"/>
    <lineage>
        <taxon>Bacteria</taxon>
        <taxon>Pseudomonadati</taxon>
        <taxon>Bacteroidota</taxon>
        <taxon>Flavobacteriia</taxon>
        <taxon>Flavobacteriales</taxon>
        <taxon>Flavobacteriaceae</taxon>
    </lineage>
</organism>
<evidence type="ECO:0000313" key="2">
    <source>
        <dbReference type="EMBL" id="MBL7559622.1"/>
    </source>
</evidence>
<feature type="chain" id="PRO_5046580754" evidence="1">
    <location>
        <begin position="19"/>
        <end position="1114"/>
    </location>
</feature>
<dbReference type="SUPFAM" id="SSF82171">
    <property type="entry name" value="DPP6 N-terminal domain-like"/>
    <property type="match status" value="1"/>
</dbReference>
<keyword evidence="3" id="KW-1185">Reference proteome</keyword>
<comment type="caution">
    <text evidence="2">The sequence shown here is derived from an EMBL/GenBank/DDBJ whole genome shotgun (WGS) entry which is preliminary data.</text>
</comment>
<accession>A0ABS1WKJ4</accession>
<keyword evidence="1" id="KW-0732">Signal</keyword>
<protein>
    <submittedName>
        <fullName evidence="2">T9SS type B sorting domain-containing protein</fullName>
    </submittedName>
</protein>
<dbReference type="InterPro" id="IPR026341">
    <property type="entry name" value="T9SS_type_B"/>
</dbReference>
<dbReference type="Pfam" id="PF13585">
    <property type="entry name" value="CHU_C"/>
    <property type="match status" value="1"/>
</dbReference>
<sequence length="1114" mass="123104">MKKIFLVLILLCSFILQAQNEAANWYFGDNAGIQFNTNTNAVTALTDGQLATDEGCTSISNSAGDLLFYTDGITVYNKNHNVMLNGNNLDGNPSSTQSAIIIPKPGDPNIYYIFTQGTEFFGQQDQGFNFTEVNMSLDNGLGAVTNIKNQFLLSRASEKLSAVLKDCQSQNIWVVTFASNDALTNPSAVDNNNTTFYAFEVSSTGVNTTPVTSTIPFSISERRGYLKFSPDGTKIASANVGSGLFLYDFDTNTGQVSNSQQIQININPLGKVQRAYGVEFSPNNQVLYVSTYFETDSDNFENTSAQYGALLQYDLTSNNISQSEQVLDQRVMYRSALQLGPDGKIYRSLSATYNQGSPFLSVINNPNQLGQFSDYQHEAISLNGRVSRQGLPPFISSFFSEKIDIIPTDTSNSVVLPLCTGENYTLTAEDINGATYTWYKDGTILTTPTIPNELLINENGNYEVIIDLNNGDCDTKEGQAIVTYYDIPIATQPNDIIICDDDNDSSSDILLSNQNESILNGQNSLEFEITYHSTQNEADLGQNELPNNYLVNASQETIFARIFNFGNNNCYDTTSFNIEIYNTPIIDNLSDYETCDDSTDGDDTNGQTTIDLASYNTQVYGLQSTTLYNITYHNTQNDADIGANPLPNNYYNTTPITETIFVRLENSINTDCFTTNSFNITVNPVPEAYDDILFQCDEDGVPDGQTIFNLNEASANITNNNSQNTIAFYTAFSNAQSETNPINGDAYSNISNPQTIYVVVTDTITNCIAFSELTLDVSVTQTNDYIAPPVCDELGSEDGINTFDLDSFSTEITNGLPAGITVSYYGTYDDALLEVNALPLLYNNTIPYNEVIYARAENNNACYGISEVLLTINPLPQITEDETVLYCLNQFPETIQLTATNTANPNYYYNWSTGETTASIEVNTIGQFTVTVTTAEGCPKTKTFTVQPSNIATIEDIIVVDGSLNNNVVTILTSGEGDYAFELINAEGLSTGFQNNNIFTNIKPGIYQVNITDIKNNCGTVDQMFSVIGFPLFFTPNDDGKNDYWQIYGVSTQFQANSIIQIFDRYGKLLKEFTPNNQGWDGTFNGQPLPTNDYWFTVKLQDGRIYRNHFTLKR</sequence>
<proteinExistence type="predicted"/>
<dbReference type="EMBL" id="JAEMEF010000005">
    <property type="protein sequence ID" value="MBL7559622.1"/>
    <property type="molecule type" value="Genomic_DNA"/>
</dbReference>
<dbReference type="NCBIfam" id="TIGR04131">
    <property type="entry name" value="Bac_Flav_CTERM"/>
    <property type="match status" value="1"/>
</dbReference>
<dbReference type="RefSeq" id="WP_202999914.1">
    <property type="nucleotide sequence ID" value="NZ_JAEMEF010000005.1"/>
</dbReference>
<name>A0ABS1WKJ4_9FLAO</name>